<dbReference type="GO" id="GO:0032790">
    <property type="term" value="P:ribosome disassembly"/>
    <property type="evidence" value="ECO:0007669"/>
    <property type="project" value="TreeGrafter"/>
</dbReference>
<name>G8C2U2_9MOLU</name>
<dbReference type="SUPFAM" id="SSF55200">
    <property type="entry name" value="Translation initiation factor IF3, C-terminal domain"/>
    <property type="match status" value="1"/>
</dbReference>
<dbReference type="Pfam" id="PF00707">
    <property type="entry name" value="IF3_C"/>
    <property type="match status" value="1"/>
</dbReference>
<dbReference type="GO" id="GO:0043022">
    <property type="term" value="F:ribosome binding"/>
    <property type="evidence" value="ECO:0007669"/>
    <property type="project" value="TreeGrafter"/>
</dbReference>
<dbReference type="PANTHER" id="PTHR10938">
    <property type="entry name" value="TRANSLATION INITIATION FACTOR IF-3"/>
    <property type="match status" value="1"/>
</dbReference>
<evidence type="ECO:0000256" key="4">
    <source>
        <dbReference type="NCBIfam" id="TIGR00168"/>
    </source>
</evidence>
<dbReference type="Pfam" id="PF05198">
    <property type="entry name" value="IF3_N"/>
    <property type="match status" value="1"/>
</dbReference>
<dbReference type="AlphaFoldDB" id="G8C2U2"/>
<dbReference type="InterPro" id="IPR001288">
    <property type="entry name" value="Translation_initiation_fac_3"/>
</dbReference>
<reference evidence="7" key="1">
    <citation type="submission" date="2011-11" db="EMBL/GenBank/DDBJ databases">
        <title>Complete genome sequence of Candidatus Mycoplasma haemominutum.</title>
        <authorList>
            <person name="Barker E.N."/>
            <person name="Darby A.C."/>
            <person name="Helps C.R."/>
            <person name="Peters I.R."/>
            <person name="Hughes M.A."/>
            <person name="Radford A.D."/>
            <person name="Novacco M."/>
            <person name="Boretti F."/>
            <person name="Hofmann-Lehmann R."/>
            <person name="Tasker S."/>
        </authorList>
    </citation>
    <scope>NUCLEOTIDE SEQUENCE</scope>
    <source>
        <strain evidence="7">Birmingham 1</strain>
    </source>
</reference>
<dbReference type="NCBIfam" id="TIGR00168">
    <property type="entry name" value="infC"/>
    <property type="match status" value="1"/>
</dbReference>
<feature type="domain" description="Translation initiation factor 3 N-terminal" evidence="6">
    <location>
        <begin position="3"/>
        <end position="40"/>
    </location>
</feature>
<dbReference type="SUPFAM" id="SSF54364">
    <property type="entry name" value="Translation initiation factor IF3, N-terminal domain"/>
    <property type="match status" value="1"/>
</dbReference>
<evidence type="ECO:0000256" key="1">
    <source>
        <dbReference type="ARBA" id="ARBA00005439"/>
    </source>
</evidence>
<dbReference type="InterPro" id="IPR019815">
    <property type="entry name" value="Translation_initiation_fac_3_C"/>
</dbReference>
<organism evidence="7">
    <name type="scientific">Candidatus Mycoplasma haematominutum 'Birmingham 1'</name>
    <dbReference type="NCBI Taxonomy" id="1116213"/>
    <lineage>
        <taxon>Bacteria</taxon>
        <taxon>Bacillati</taxon>
        <taxon>Mycoplasmatota</taxon>
        <taxon>Mollicutes</taxon>
        <taxon>Mycoplasmataceae</taxon>
        <taxon>Mycoplasma</taxon>
    </lineage>
</organism>
<dbReference type="EMBL" id="HE613254">
    <property type="protein sequence ID" value="CCE66640.1"/>
    <property type="molecule type" value="Genomic_DNA"/>
</dbReference>
<evidence type="ECO:0000259" key="5">
    <source>
        <dbReference type="Pfam" id="PF00707"/>
    </source>
</evidence>
<dbReference type="InterPro" id="IPR019814">
    <property type="entry name" value="Translation_initiation_fac_3_N"/>
</dbReference>
<reference evidence="7" key="2">
    <citation type="submission" date="2011-11" db="EMBL/GenBank/DDBJ databases">
        <authorList>
            <person name="Barker E."/>
        </authorList>
    </citation>
    <scope>NUCLEOTIDE SEQUENCE</scope>
    <source>
        <strain evidence="7">Birmingham 1</strain>
    </source>
</reference>
<proteinExistence type="inferred from homology"/>
<dbReference type="InterPro" id="IPR036788">
    <property type="entry name" value="T_IF-3_C_sf"/>
</dbReference>
<dbReference type="PANTHER" id="PTHR10938:SF0">
    <property type="entry name" value="TRANSLATION INITIATION FACTOR IF-3, MITOCHONDRIAL"/>
    <property type="match status" value="1"/>
</dbReference>
<dbReference type="InterPro" id="IPR036787">
    <property type="entry name" value="T_IF-3_N_sf"/>
</dbReference>
<evidence type="ECO:0000259" key="6">
    <source>
        <dbReference type="Pfam" id="PF05198"/>
    </source>
</evidence>
<feature type="domain" description="Translation initiation factor 3 C-terminal" evidence="5">
    <location>
        <begin position="54"/>
        <end position="132"/>
    </location>
</feature>
<sequence length="148" mass="16931">MFEIAQSKSLDLVLVNGDAKPPVVKLLDYLAFVREREKMAYQAVKNSKNKNLQKLKSIVLKLKIDEHDLEWKVKKTKQWLSSGEKVQLFIKAPFELSDATKEIARGLCERFSQLIKEEGRAIDQLKAVSKTQYACTFSPELSKQKVTS</sequence>
<dbReference type="KEGG" id="mhb:MHM_01220"/>
<dbReference type="GO" id="GO:0005829">
    <property type="term" value="C:cytosol"/>
    <property type="evidence" value="ECO:0007669"/>
    <property type="project" value="TreeGrafter"/>
</dbReference>
<accession>G8C2U2</accession>
<comment type="similarity">
    <text evidence="1">Belongs to the IF-3 family.</text>
</comment>
<dbReference type="Gene3D" id="3.30.110.10">
    <property type="entry name" value="Translation initiation factor 3 (IF-3), C-terminal domain"/>
    <property type="match status" value="1"/>
</dbReference>
<dbReference type="HOGENOM" id="CLU_054919_3_2_14"/>
<dbReference type="Gene3D" id="3.10.20.80">
    <property type="entry name" value="Translation initiation factor 3 (IF-3), N-terminal domain"/>
    <property type="match status" value="1"/>
</dbReference>
<keyword evidence="2 7" id="KW-0396">Initiation factor</keyword>
<dbReference type="GO" id="GO:0003743">
    <property type="term" value="F:translation initiation factor activity"/>
    <property type="evidence" value="ECO:0007669"/>
    <property type="project" value="UniProtKB-UniRule"/>
</dbReference>
<dbReference type="GO" id="GO:0016020">
    <property type="term" value="C:membrane"/>
    <property type="evidence" value="ECO:0007669"/>
    <property type="project" value="TreeGrafter"/>
</dbReference>
<dbReference type="PATRIC" id="fig|1116213.3.peg.132"/>
<evidence type="ECO:0000313" key="7">
    <source>
        <dbReference type="EMBL" id="CCE66640.1"/>
    </source>
</evidence>
<evidence type="ECO:0000256" key="2">
    <source>
        <dbReference type="ARBA" id="ARBA00022540"/>
    </source>
</evidence>
<gene>
    <name evidence="7" type="primary">infC</name>
    <name evidence="7" type="ORF">MHM_01220</name>
</gene>
<protein>
    <recommendedName>
        <fullName evidence="4">Translation initiation factor IF-3</fullName>
    </recommendedName>
</protein>
<evidence type="ECO:0000256" key="3">
    <source>
        <dbReference type="ARBA" id="ARBA00022917"/>
    </source>
</evidence>
<keyword evidence="3" id="KW-0648">Protein biosynthesis</keyword>